<comment type="caution">
    <text evidence="2">The sequence shown here is derived from an EMBL/GenBank/DDBJ whole genome shotgun (WGS) entry which is preliminary data.</text>
</comment>
<evidence type="ECO:0000313" key="2">
    <source>
        <dbReference type="EMBL" id="GLR65954.1"/>
    </source>
</evidence>
<dbReference type="PANTHER" id="PTHR42899:SF1">
    <property type="entry name" value="SPERMATOGENESIS-ASSOCIATED PROTEIN 20"/>
    <property type="match status" value="1"/>
</dbReference>
<sequence length="671" mass="72322">MGNRLGEASSPYLRQHKDNPVHWHIWGAEALEEARARNVPILLSIGYAACHWCHVMAHESFEDERVAALMNAHYVNIKVDREERPDIDQIYMSALHAMGEQGGWPLTMVLTPAGEPFWGGTYFPPEPRFGRPSFTQVLSALARAWETDRARIGETVTAMNRALAASAAARPGALPGPQALEDVRGWFLRGIDWRHGGSGSAPKFPNTPIFRFLWQEAFRAGDARAGEAVTLLLNAICQGGIYDHVGGGFARYATDQAWLIPHFEKMLYDNALILDLLALAYAQTSAQLYAARARETVAWLRRDMREEGAFAASEDADSEGVEGRFYVWEAEEISEVLGAQTELFGAHYPLPPHGNWEERIILERKTPLGDAATELALADCREKLLARRSTRIRPGRDDKILADWNALVIAALARASFVFGEPGWLDEAARVFDFLLEKMGGPDGRIAHAYLGGIISAAGLLEDQAAMLRAALALYQATGEAARLAQGLRILRAAEENFSDGAGAFYMAAHDAADVPGPRGRNVTDGPTPSGIGLMAENYAILFHLTGDAAYRARAEAVLASYGGRVEALAASPVLLAALDILQNASCVVVTGGARELARAALVAADPAVVVLQVAADAVLPPDHPAYGKTSAAPAAFVCRGGTCALPVTTPDALMALLRPFPKTGVSHEPA</sequence>
<dbReference type="PANTHER" id="PTHR42899">
    <property type="entry name" value="SPERMATOGENESIS-ASSOCIATED PROTEIN 20"/>
    <property type="match status" value="1"/>
</dbReference>
<dbReference type="InterPro" id="IPR004879">
    <property type="entry name" value="Ssp411-like_TRX"/>
</dbReference>
<evidence type="ECO:0000313" key="3">
    <source>
        <dbReference type="Proteomes" id="UP001156641"/>
    </source>
</evidence>
<name>A0ABQ6A762_9PROT</name>
<dbReference type="InterPro" id="IPR008928">
    <property type="entry name" value="6-hairpin_glycosidase_sf"/>
</dbReference>
<dbReference type="CDD" id="cd02955">
    <property type="entry name" value="SSP411"/>
    <property type="match status" value="1"/>
</dbReference>
<dbReference type="Pfam" id="PF03190">
    <property type="entry name" value="Thioredox_DsbH"/>
    <property type="match status" value="1"/>
</dbReference>
<dbReference type="Gene3D" id="1.50.10.10">
    <property type="match status" value="1"/>
</dbReference>
<reference evidence="3" key="1">
    <citation type="journal article" date="2019" name="Int. J. Syst. Evol. Microbiol.">
        <title>The Global Catalogue of Microorganisms (GCM) 10K type strain sequencing project: providing services to taxonomists for standard genome sequencing and annotation.</title>
        <authorList>
            <consortium name="The Broad Institute Genomics Platform"/>
            <consortium name="The Broad Institute Genome Sequencing Center for Infectious Disease"/>
            <person name="Wu L."/>
            <person name="Ma J."/>
        </authorList>
    </citation>
    <scope>NUCLEOTIDE SEQUENCE [LARGE SCALE GENOMIC DNA]</scope>
    <source>
        <strain evidence="3">NBRC 112502</strain>
    </source>
</reference>
<dbReference type="Proteomes" id="UP001156641">
    <property type="component" value="Unassembled WGS sequence"/>
</dbReference>
<keyword evidence="3" id="KW-1185">Reference proteome</keyword>
<feature type="domain" description="Spermatogenesis-associated protein 20-like TRX" evidence="1">
    <location>
        <begin position="3"/>
        <end position="163"/>
    </location>
</feature>
<accession>A0ABQ6A762</accession>
<dbReference type="InterPro" id="IPR036249">
    <property type="entry name" value="Thioredoxin-like_sf"/>
</dbReference>
<dbReference type="InterPro" id="IPR024705">
    <property type="entry name" value="Ssp411"/>
</dbReference>
<dbReference type="SUPFAM" id="SSF52833">
    <property type="entry name" value="Thioredoxin-like"/>
    <property type="match status" value="1"/>
</dbReference>
<gene>
    <name evidence="2" type="ORF">GCM10010909_06320</name>
</gene>
<proteinExistence type="predicted"/>
<dbReference type="SUPFAM" id="SSF48208">
    <property type="entry name" value="Six-hairpin glycosidases"/>
    <property type="match status" value="1"/>
</dbReference>
<dbReference type="Gene3D" id="3.40.30.10">
    <property type="entry name" value="Glutaredoxin"/>
    <property type="match status" value="1"/>
</dbReference>
<dbReference type="RefSeq" id="WP_284256508.1">
    <property type="nucleotide sequence ID" value="NZ_BSOS01000007.1"/>
</dbReference>
<dbReference type="EMBL" id="BSOS01000007">
    <property type="protein sequence ID" value="GLR65954.1"/>
    <property type="molecule type" value="Genomic_DNA"/>
</dbReference>
<protein>
    <submittedName>
        <fullName evidence="2">Thioredoxin domain-containing protein</fullName>
    </submittedName>
</protein>
<organism evidence="2 3">
    <name type="scientific">Acidocella aquatica</name>
    <dbReference type="NCBI Taxonomy" id="1922313"/>
    <lineage>
        <taxon>Bacteria</taxon>
        <taxon>Pseudomonadati</taxon>
        <taxon>Pseudomonadota</taxon>
        <taxon>Alphaproteobacteria</taxon>
        <taxon>Acetobacterales</taxon>
        <taxon>Acidocellaceae</taxon>
        <taxon>Acidocella</taxon>
    </lineage>
</organism>
<dbReference type="PIRSF" id="PIRSF006402">
    <property type="entry name" value="UCP006402_thioredoxin"/>
    <property type="match status" value="1"/>
</dbReference>
<evidence type="ECO:0000259" key="1">
    <source>
        <dbReference type="Pfam" id="PF03190"/>
    </source>
</evidence>
<dbReference type="InterPro" id="IPR012341">
    <property type="entry name" value="6hp_glycosidase-like_sf"/>
</dbReference>